<feature type="region of interest" description="Disordered" evidence="1">
    <location>
        <begin position="236"/>
        <end position="269"/>
    </location>
</feature>
<evidence type="ECO:0000256" key="1">
    <source>
        <dbReference type="SAM" id="MobiDB-lite"/>
    </source>
</evidence>
<dbReference type="EMBL" id="JAIOIV010000151">
    <property type="protein sequence ID" value="MBZ0158385.1"/>
    <property type="molecule type" value="Genomic_DNA"/>
</dbReference>
<dbReference type="Proteomes" id="UP000705867">
    <property type="component" value="Unassembled WGS sequence"/>
</dbReference>
<name>A0A953M3P3_9BACT</name>
<dbReference type="AlphaFoldDB" id="A0A953M3P3"/>
<proteinExistence type="predicted"/>
<gene>
    <name evidence="2" type="ORF">K8I29_19480</name>
</gene>
<evidence type="ECO:0000313" key="3">
    <source>
        <dbReference type="Proteomes" id="UP000705867"/>
    </source>
</evidence>
<reference evidence="2" key="2">
    <citation type="submission" date="2021-08" db="EMBL/GenBank/DDBJ databases">
        <authorList>
            <person name="Dalcin Martins P."/>
        </authorList>
    </citation>
    <scope>NUCLEOTIDE SEQUENCE</scope>
    <source>
        <strain evidence="2">MAG_39</strain>
    </source>
</reference>
<organism evidence="2 3">
    <name type="scientific">Candidatus Nitrobium versatile</name>
    <dbReference type="NCBI Taxonomy" id="2884831"/>
    <lineage>
        <taxon>Bacteria</taxon>
        <taxon>Pseudomonadati</taxon>
        <taxon>Nitrospirota</taxon>
        <taxon>Nitrospiria</taxon>
        <taxon>Nitrospirales</taxon>
        <taxon>Nitrospiraceae</taxon>
        <taxon>Candidatus Nitrobium</taxon>
    </lineage>
</organism>
<protein>
    <submittedName>
        <fullName evidence="2">Uncharacterized protein</fullName>
    </submittedName>
</protein>
<comment type="caution">
    <text evidence="2">The sequence shown here is derived from an EMBL/GenBank/DDBJ whole genome shotgun (WGS) entry which is preliminary data.</text>
</comment>
<evidence type="ECO:0000313" key="2">
    <source>
        <dbReference type="EMBL" id="MBZ0158385.1"/>
    </source>
</evidence>
<sequence>MALFWGSLIDKAEAVGAAKRALQEREIESKRIEQAAQARYYDALASAIPAEIGLKGKQADYYGALAGKTAADVGMEQQRFGLERDKFGFEKERTAQDFGLRKRAADLAERAYSEPNAYERGLLEESRAKRTSLSPYEAGILKAQERSNEIQERGLMKKELGVTPLEAADLYAQLTDQYKGLKDDAERQRFVETNKAKLDLIAEALGNKSYSNLSANVSAPEKKPGLLQRLFPPSTLAPGWANTPSGRGLGLRNNTSQGKPEEDSFMMGENYRVRRVQ</sequence>
<reference evidence="2" key="1">
    <citation type="journal article" date="2021" name="bioRxiv">
        <title>Unraveling nitrogen, sulfur and carbon metabolic pathways and microbial community transcriptional responses to substrate deprivation and toxicity stresses in a bioreactor mimicking anoxic brackish coastal sediment conditions.</title>
        <authorList>
            <person name="Martins P.D."/>
            <person name="Echeveste M.J."/>
            <person name="Arshad A."/>
            <person name="Kurth J."/>
            <person name="Ouboter H."/>
            <person name="Jetten M.S.M."/>
            <person name="Welte C.U."/>
        </authorList>
    </citation>
    <scope>NUCLEOTIDE SEQUENCE</scope>
    <source>
        <strain evidence="2">MAG_39</strain>
    </source>
</reference>
<accession>A0A953M3P3</accession>